<protein>
    <submittedName>
        <fullName evidence="2">Uncharacterized protein</fullName>
    </submittedName>
</protein>
<sequence length="170" mass="19967">MAKLKYDEDFPARAEDFARQGFRDVDIAKKLGISRAVFYEYKKTYPDFLDAIKKGKGPIDFEVENALLKRARGFEYEEIHIEYKPGKGDNLIPISIRKIKKFVVPDSTAIIFWLKNRRKQWRDRFNLDVEGNVLMKIITAIPRSTKPRPKNEQKKPKQKKEIHKLAAETQ</sequence>
<reference evidence="2" key="1">
    <citation type="journal article" date="2014" name="Front. Microbiol.">
        <title>High frequency of phylogenetically diverse reductive dehalogenase-homologous genes in deep subseafloor sedimentary metagenomes.</title>
        <authorList>
            <person name="Kawai M."/>
            <person name="Futagami T."/>
            <person name="Toyoda A."/>
            <person name="Takaki Y."/>
            <person name="Nishi S."/>
            <person name="Hori S."/>
            <person name="Arai W."/>
            <person name="Tsubouchi T."/>
            <person name="Morono Y."/>
            <person name="Uchiyama I."/>
            <person name="Ito T."/>
            <person name="Fujiyama A."/>
            <person name="Inagaki F."/>
            <person name="Takami H."/>
        </authorList>
    </citation>
    <scope>NUCLEOTIDE SEQUENCE</scope>
    <source>
        <strain evidence="2">Expedition CK06-06</strain>
    </source>
</reference>
<dbReference type="AlphaFoldDB" id="X1HPX3"/>
<feature type="region of interest" description="Disordered" evidence="1">
    <location>
        <begin position="144"/>
        <end position="170"/>
    </location>
</feature>
<gene>
    <name evidence="2" type="ORF">S03H2_41633</name>
</gene>
<proteinExistence type="predicted"/>
<accession>X1HPX3</accession>
<evidence type="ECO:0000256" key="1">
    <source>
        <dbReference type="SAM" id="MobiDB-lite"/>
    </source>
</evidence>
<dbReference type="EMBL" id="BARU01025869">
    <property type="protein sequence ID" value="GAH71512.1"/>
    <property type="molecule type" value="Genomic_DNA"/>
</dbReference>
<comment type="caution">
    <text evidence="2">The sequence shown here is derived from an EMBL/GenBank/DDBJ whole genome shotgun (WGS) entry which is preliminary data.</text>
</comment>
<feature type="non-terminal residue" evidence="2">
    <location>
        <position position="170"/>
    </location>
</feature>
<name>X1HPX3_9ZZZZ</name>
<evidence type="ECO:0000313" key="2">
    <source>
        <dbReference type="EMBL" id="GAH71512.1"/>
    </source>
</evidence>
<organism evidence="2">
    <name type="scientific">marine sediment metagenome</name>
    <dbReference type="NCBI Taxonomy" id="412755"/>
    <lineage>
        <taxon>unclassified sequences</taxon>
        <taxon>metagenomes</taxon>
        <taxon>ecological metagenomes</taxon>
    </lineage>
</organism>